<sequence>MGKRRSRQPEVTCATLKRLECVFVIALGRTGSTHLLRVLNSIPGYRISGETDNAWMHMGWFARARLSAGIDSEAGFRNVATTFRAARGRNLTTGVVQASSIENSDLLCDIRQMMLLIHNPAPRARVFGFKEIYSPFVRDLNVLGEVFSQGVDFIRALFPNAKFIFHWRKNLTRSAQSDFWDREEYMRHPQERLQHFERVVRSYSNYTRTHPDHSFASTLEGLTNRTDDTQLRRLFEFLNEPLTSKLRRIARSHLTLHDWAEERHTRRIRRVDEKGNLVVETKEYAFTRFDETPAARRLSLLETSRRRGGTI</sequence>
<evidence type="ECO:0000313" key="1">
    <source>
        <dbReference type="EMBL" id="CAE0154726.1"/>
    </source>
</evidence>
<dbReference type="AlphaFoldDB" id="A0A7S3FM92"/>
<reference evidence="1" key="1">
    <citation type="submission" date="2021-01" db="EMBL/GenBank/DDBJ databases">
        <authorList>
            <person name="Corre E."/>
            <person name="Pelletier E."/>
            <person name="Niang G."/>
            <person name="Scheremetjew M."/>
            <person name="Finn R."/>
            <person name="Kale V."/>
            <person name="Holt S."/>
            <person name="Cochrane G."/>
            <person name="Meng A."/>
            <person name="Brown T."/>
            <person name="Cohen L."/>
        </authorList>
    </citation>
    <scope>NUCLEOTIDE SEQUENCE</scope>
    <source>
        <strain evidence="1">CCMP281</strain>
    </source>
</reference>
<dbReference type="InterPro" id="IPR027417">
    <property type="entry name" value="P-loop_NTPase"/>
</dbReference>
<protein>
    <recommendedName>
        <fullName evidence="2">Protein-tyrosine sulfotransferase</fullName>
    </recommendedName>
</protein>
<dbReference type="EMBL" id="HBHX01073484">
    <property type="protein sequence ID" value="CAE0154726.1"/>
    <property type="molecule type" value="Transcribed_RNA"/>
</dbReference>
<dbReference type="Pfam" id="PF13469">
    <property type="entry name" value="Sulfotransfer_3"/>
    <property type="match status" value="1"/>
</dbReference>
<accession>A0A7S3FM92</accession>
<proteinExistence type="predicted"/>
<dbReference type="SUPFAM" id="SSF52540">
    <property type="entry name" value="P-loop containing nucleoside triphosphate hydrolases"/>
    <property type="match status" value="1"/>
</dbReference>
<evidence type="ECO:0008006" key="2">
    <source>
        <dbReference type="Google" id="ProtNLM"/>
    </source>
</evidence>
<organism evidence="1">
    <name type="scientific">Haptolina ericina</name>
    <dbReference type="NCBI Taxonomy" id="156174"/>
    <lineage>
        <taxon>Eukaryota</taxon>
        <taxon>Haptista</taxon>
        <taxon>Haptophyta</taxon>
        <taxon>Prymnesiophyceae</taxon>
        <taxon>Prymnesiales</taxon>
        <taxon>Prymnesiaceae</taxon>
        <taxon>Haptolina</taxon>
    </lineage>
</organism>
<dbReference type="Gene3D" id="3.40.50.300">
    <property type="entry name" value="P-loop containing nucleotide triphosphate hydrolases"/>
    <property type="match status" value="1"/>
</dbReference>
<name>A0A7S3FM92_9EUKA</name>
<gene>
    <name evidence="1" type="ORF">HERI1096_LOCUS40688</name>
</gene>